<feature type="transmembrane region" description="Helical" evidence="7">
    <location>
        <begin position="12"/>
        <end position="31"/>
    </location>
</feature>
<feature type="transmembrane region" description="Helical" evidence="7">
    <location>
        <begin position="43"/>
        <end position="62"/>
    </location>
</feature>
<organism evidence="9 10">
    <name type="scientific">Geranomyces variabilis</name>
    <dbReference type="NCBI Taxonomy" id="109894"/>
    <lineage>
        <taxon>Eukaryota</taxon>
        <taxon>Fungi</taxon>
        <taxon>Fungi incertae sedis</taxon>
        <taxon>Chytridiomycota</taxon>
        <taxon>Chytridiomycota incertae sedis</taxon>
        <taxon>Chytridiomycetes</taxon>
        <taxon>Spizellomycetales</taxon>
        <taxon>Powellomycetaceae</taxon>
        <taxon>Geranomyces</taxon>
    </lineage>
</organism>
<comment type="similarity">
    <text evidence="2">Belongs to the major facilitator superfamily. MFSD6 family.</text>
</comment>
<keyword evidence="5 7" id="KW-0472">Membrane</keyword>
<evidence type="ECO:0000256" key="6">
    <source>
        <dbReference type="SAM" id="MobiDB-lite"/>
    </source>
</evidence>
<comment type="subcellular location">
    <subcellularLocation>
        <location evidence="1">Membrane</location>
        <topology evidence="1">Multi-pass membrane protein</topology>
    </subcellularLocation>
</comment>
<feature type="transmembrane region" description="Helical" evidence="7">
    <location>
        <begin position="434"/>
        <end position="456"/>
    </location>
</feature>
<evidence type="ECO:0000256" key="4">
    <source>
        <dbReference type="ARBA" id="ARBA00022989"/>
    </source>
</evidence>
<feature type="transmembrane region" description="Helical" evidence="7">
    <location>
        <begin position="462"/>
        <end position="483"/>
    </location>
</feature>
<evidence type="ECO:0000256" key="2">
    <source>
        <dbReference type="ARBA" id="ARBA00005241"/>
    </source>
</evidence>
<evidence type="ECO:0000256" key="3">
    <source>
        <dbReference type="ARBA" id="ARBA00022692"/>
    </source>
</evidence>
<feature type="region of interest" description="Disordered" evidence="6">
    <location>
        <begin position="189"/>
        <end position="220"/>
    </location>
</feature>
<keyword evidence="3 7" id="KW-0812">Transmembrane</keyword>
<feature type="transmembrane region" description="Helical" evidence="7">
    <location>
        <begin position="304"/>
        <end position="329"/>
    </location>
</feature>
<dbReference type="Proteomes" id="UP001212152">
    <property type="component" value="Unassembled WGS sequence"/>
</dbReference>
<name>A0AAD5XN26_9FUNG</name>
<accession>A0AAD5XN26</accession>
<dbReference type="PANTHER" id="PTHR16172:SF41">
    <property type="entry name" value="MAJOR FACILITATOR SUPERFAMILY DOMAIN-CONTAINING PROTEIN 6-LIKE"/>
    <property type="match status" value="1"/>
</dbReference>
<keyword evidence="4 7" id="KW-1133">Transmembrane helix</keyword>
<dbReference type="PANTHER" id="PTHR16172">
    <property type="entry name" value="MAJOR FACILITATOR SUPERFAMILY DOMAIN-CONTAINING PROTEIN 6-LIKE"/>
    <property type="match status" value="1"/>
</dbReference>
<reference evidence="9" key="1">
    <citation type="submission" date="2020-05" db="EMBL/GenBank/DDBJ databases">
        <title>Phylogenomic resolution of chytrid fungi.</title>
        <authorList>
            <person name="Stajich J.E."/>
            <person name="Amses K."/>
            <person name="Simmons R."/>
            <person name="Seto K."/>
            <person name="Myers J."/>
            <person name="Bonds A."/>
            <person name="Quandt C.A."/>
            <person name="Barry K."/>
            <person name="Liu P."/>
            <person name="Grigoriev I."/>
            <person name="Longcore J.E."/>
            <person name="James T.Y."/>
        </authorList>
    </citation>
    <scope>NUCLEOTIDE SEQUENCE</scope>
    <source>
        <strain evidence="9">JEL0379</strain>
    </source>
</reference>
<feature type="transmembrane region" description="Helical" evidence="7">
    <location>
        <begin position="161"/>
        <end position="182"/>
    </location>
</feature>
<dbReference type="Pfam" id="PF12832">
    <property type="entry name" value="MFS_1_like"/>
    <property type="match status" value="1"/>
</dbReference>
<proteinExistence type="inferred from homology"/>
<dbReference type="InterPro" id="IPR036259">
    <property type="entry name" value="MFS_trans_sf"/>
</dbReference>
<protein>
    <recommendedName>
        <fullName evidence="8">Major facilitator superfamily associated domain-containing protein</fullName>
    </recommendedName>
</protein>
<evidence type="ECO:0000313" key="10">
    <source>
        <dbReference type="Proteomes" id="UP001212152"/>
    </source>
</evidence>
<dbReference type="AlphaFoldDB" id="A0AAD5XN26"/>
<comment type="caution">
    <text evidence="9">The sequence shown here is derived from an EMBL/GenBank/DDBJ whole genome shotgun (WGS) entry which is preliminary data.</text>
</comment>
<evidence type="ECO:0000256" key="1">
    <source>
        <dbReference type="ARBA" id="ARBA00004141"/>
    </source>
</evidence>
<feature type="transmembrane region" description="Helical" evidence="7">
    <location>
        <begin position="138"/>
        <end position="155"/>
    </location>
</feature>
<dbReference type="InterPro" id="IPR024989">
    <property type="entry name" value="MFS_assoc_dom"/>
</dbReference>
<dbReference type="GO" id="GO:0016020">
    <property type="term" value="C:membrane"/>
    <property type="evidence" value="ECO:0007669"/>
    <property type="project" value="UniProtKB-SubCell"/>
</dbReference>
<feature type="transmembrane region" description="Helical" evidence="7">
    <location>
        <begin position="370"/>
        <end position="388"/>
    </location>
</feature>
<evidence type="ECO:0000256" key="7">
    <source>
        <dbReference type="SAM" id="Phobius"/>
    </source>
</evidence>
<feature type="compositionally biased region" description="Basic and acidic residues" evidence="6">
    <location>
        <begin position="199"/>
        <end position="210"/>
    </location>
</feature>
<evidence type="ECO:0000256" key="5">
    <source>
        <dbReference type="ARBA" id="ARBA00023136"/>
    </source>
</evidence>
<feature type="transmembrane region" description="Helical" evidence="7">
    <location>
        <begin position="103"/>
        <end position="126"/>
    </location>
</feature>
<feature type="transmembrane region" description="Helical" evidence="7">
    <location>
        <begin position="400"/>
        <end position="422"/>
    </location>
</feature>
<dbReference type="Gene3D" id="1.20.1250.20">
    <property type="entry name" value="MFS general substrate transporter like domains"/>
    <property type="match status" value="2"/>
</dbReference>
<gene>
    <name evidence="9" type="ORF">HDU87_007762</name>
</gene>
<dbReference type="InterPro" id="IPR051717">
    <property type="entry name" value="MFS_MFSD6"/>
</dbReference>
<keyword evidence="10" id="KW-1185">Reference proteome</keyword>
<evidence type="ECO:0000313" key="9">
    <source>
        <dbReference type="EMBL" id="KAJ3172839.1"/>
    </source>
</evidence>
<feature type="transmembrane region" description="Helical" evidence="7">
    <location>
        <begin position="74"/>
        <end position="97"/>
    </location>
</feature>
<dbReference type="SUPFAM" id="SSF103473">
    <property type="entry name" value="MFS general substrate transporter"/>
    <property type="match status" value="1"/>
</dbReference>
<sequence>MPEKRSRHIVPKVLMFALYIIQCSAPSYLALVYQQRIGLPSTMIGVISSIPSFLCIFAGPGLSLVADMTGRPRLVLAVSILCTTATLWLFVTLPLTFGSACGVAVLYAITSAPIGSMMDVIALSMLGEESALYGQQRVWGSISCGITSFVGGMVVQKTGTINSMFAFHSIAAAVFLAILTLVSKPWEDNNSSASSAAPDPKEHKRADGSDFSKPAIKKTAEIDPDSTAEDVILNELPYGSREGLAGQQNHGHSKSRRVSMVDVARRASRQGSIAVAMGMIPDVVPMDDDGNPTMSFGWLLAPDVLAFFASNTVLGGVFSVIGSFLWIFLTNELDASATVRGMTGTAQVVLQLPFFFFAKQVMAALGVRRSIIIAHVVTIIRFAAYPFLKPGPMVNVALGIELLHGLAFSMNWTASVSFAAGVAPRGMEFMAQGILGAFYGGLGSGLGGIIGGFIYSSYGSKILFYGCAAVTALSLLMFTLVPARKVLRDQARDNVPPSQRVVDRQGSHRLLDAAELGGVAAQTAKDDAQDALAARRPSAVAMAIGHLGRRHSMMAV</sequence>
<feature type="domain" description="Major facilitator superfamily associated" evidence="8">
    <location>
        <begin position="23"/>
        <end position="465"/>
    </location>
</feature>
<evidence type="ECO:0000259" key="8">
    <source>
        <dbReference type="Pfam" id="PF12832"/>
    </source>
</evidence>
<dbReference type="EMBL" id="JADGJQ010000074">
    <property type="protein sequence ID" value="KAJ3172839.1"/>
    <property type="molecule type" value="Genomic_DNA"/>
</dbReference>
<feature type="transmembrane region" description="Helical" evidence="7">
    <location>
        <begin position="341"/>
        <end position="358"/>
    </location>
</feature>